<evidence type="ECO:0000313" key="5">
    <source>
        <dbReference type="RefSeq" id="XP_011303446.1"/>
    </source>
</evidence>
<dbReference type="KEGG" id="fas:105266750"/>
<feature type="region of interest" description="Disordered" evidence="1">
    <location>
        <begin position="109"/>
        <end position="139"/>
    </location>
</feature>
<dbReference type="AlphaFoldDB" id="A0A0C9RBH4"/>
<dbReference type="GeneID" id="105266750"/>
<keyword evidence="2" id="KW-0732">Signal</keyword>
<organism evidence="3">
    <name type="scientific">Fopius arisanus</name>
    <dbReference type="NCBI Taxonomy" id="64838"/>
    <lineage>
        <taxon>Eukaryota</taxon>
        <taxon>Metazoa</taxon>
        <taxon>Ecdysozoa</taxon>
        <taxon>Arthropoda</taxon>
        <taxon>Hexapoda</taxon>
        <taxon>Insecta</taxon>
        <taxon>Pterygota</taxon>
        <taxon>Neoptera</taxon>
        <taxon>Endopterygota</taxon>
        <taxon>Hymenoptera</taxon>
        <taxon>Apocrita</taxon>
        <taxon>Ichneumonoidea</taxon>
        <taxon>Braconidae</taxon>
        <taxon>Opiinae</taxon>
        <taxon>Fopius</taxon>
    </lineage>
</organism>
<evidence type="ECO:0000256" key="2">
    <source>
        <dbReference type="SAM" id="SignalP"/>
    </source>
</evidence>
<feature type="chain" id="PRO_5044541671" evidence="2">
    <location>
        <begin position="21"/>
        <end position="139"/>
    </location>
</feature>
<dbReference type="OrthoDB" id="6436322at2759"/>
<accession>A0A9R1TZE3</accession>
<dbReference type="Proteomes" id="UP000694866">
    <property type="component" value="Unplaced"/>
</dbReference>
<reference evidence="5" key="2">
    <citation type="submission" date="2025-04" db="UniProtKB">
        <authorList>
            <consortium name="RefSeq"/>
        </authorList>
    </citation>
    <scope>IDENTIFICATION</scope>
    <source>
        <strain evidence="5">USDA-PBARC FA_bdor</strain>
        <tissue evidence="5">Whole organism</tissue>
    </source>
</reference>
<proteinExistence type="predicted"/>
<sequence>MTRALIILMILVGTISVITGQTFQYSRGWTTGKRADSGVLGVGGDLPSDLKMNFPTQGIIRRTNDPENIHCGLRKLKMLLRGSTNNQLYHLPCDLLNILHREVEAGSERVGHHKNSHHLDLYDNDNDNVNDNDNYLNNK</sequence>
<keyword evidence="4" id="KW-1185">Reference proteome</keyword>
<accession>A0A0C9RBH4</accession>
<reference evidence="3" key="1">
    <citation type="submission" date="2015-01" db="EMBL/GenBank/DDBJ databases">
        <title>Transcriptome Assembly of Fopius arisanus.</title>
        <authorList>
            <person name="Geib S."/>
        </authorList>
    </citation>
    <scope>NUCLEOTIDE SEQUENCE</scope>
</reference>
<evidence type="ECO:0000256" key="1">
    <source>
        <dbReference type="SAM" id="MobiDB-lite"/>
    </source>
</evidence>
<feature type="signal peptide" evidence="2">
    <location>
        <begin position="1"/>
        <end position="20"/>
    </location>
</feature>
<dbReference type="CTD" id="12973"/>
<dbReference type="EMBL" id="GBYB01010487">
    <property type="protein sequence ID" value="JAG80254.1"/>
    <property type="molecule type" value="Transcribed_RNA"/>
</dbReference>
<evidence type="ECO:0000313" key="3">
    <source>
        <dbReference type="EMBL" id="JAG80254.1"/>
    </source>
</evidence>
<evidence type="ECO:0000313" key="4">
    <source>
        <dbReference type="Proteomes" id="UP000694866"/>
    </source>
</evidence>
<name>A0A0C9RBH4_9HYME</name>
<gene>
    <name evidence="3 5" type="primary">Crz</name>
    <name evidence="3" type="ORF">g.68790</name>
</gene>
<dbReference type="RefSeq" id="XP_011303446.1">
    <property type="nucleotide sequence ID" value="XM_011305144.1"/>
</dbReference>
<protein>
    <submittedName>
        <fullName evidence="3">Crz protein</fullName>
    </submittedName>
    <submittedName>
        <fullName evidence="5">Pro-corazonin</fullName>
    </submittedName>
</protein>